<evidence type="ECO:0000256" key="1">
    <source>
        <dbReference type="SAM" id="MobiDB-lite"/>
    </source>
</evidence>
<dbReference type="EMBL" id="APWK03000074">
    <property type="protein sequence ID" value="PHH52187.1"/>
    <property type="molecule type" value="Genomic_DNA"/>
</dbReference>
<feature type="compositionally biased region" description="Low complexity" evidence="1">
    <location>
        <begin position="474"/>
        <end position="487"/>
    </location>
</feature>
<reference evidence="2 3" key="1">
    <citation type="journal article" date="2013" name="Fungal Biol.">
        <title>Analysis of microsatellite markers in the genome of the plant pathogen Ceratocystis fimbriata.</title>
        <authorList>
            <person name="Simpson M.C."/>
            <person name="Wilken P.M."/>
            <person name="Coetzee M.P."/>
            <person name="Wingfield M.J."/>
            <person name="Wingfield B.D."/>
        </authorList>
    </citation>
    <scope>NUCLEOTIDE SEQUENCE [LARGE SCALE GENOMIC DNA]</scope>
    <source>
        <strain evidence="2 3">CBS 114723</strain>
    </source>
</reference>
<feature type="region of interest" description="Disordered" evidence="1">
    <location>
        <begin position="325"/>
        <end position="403"/>
    </location>
</feature>
<organism evidence="2 3">
    <name type="scientific">Ceratocystis fimbriata CBS 114723</name>
    <dbReference type="NCBI Taxonomy" id="1035309"/>
    <lineage>
        <taxon>Eukaryota</taxon>
        <taxon>Fungi</taxon>
        <taxon>Dikarya</taxon>
        <taxon>Ascomycota</taxon>
        <taxon>Pezizomycotina</taxon>
        <taxon>Sordariomycetes</taxon>
        <taxon>Hypocreomycetidae</taxon>
        <taxon>Microascales</taxon>
        <taxon>Ceratocystidaceae</taxon>
        <taxon>Ceratocystis</taxon>
    </lineage>
</organism>
<dbReference type="AlphaFoldDB" id="A0A2C5X1N7"/>
<feature type="region of interest" description="Disordered" evidence="1">
    <location>
        <begin position="276"/>
        <end position="312"/>
    </location>
</feature>
<feature type="region of interest" description="Disordered" evidence="1">
    <location>
        <begin position="1"/>
        <end position="26"/>
    </location>
</feature>
<proteinExistence type="predicted"/>
<comment type="caution">
    <text evidence="2">The sequence shown here is derived from an EMBL/GenBank/DDBJ whole genome shotgun (WGS) entry which is preliminary data.</text>
</comment>
<feature type="region of interest" description="Disordered" evidence="1">
    <location>
        <begin position="438"/>
        <end position="591"/>
    </location>
</feature>
<accession>A0A2C5X1N7</accession>
<gene>
    <name evidence="2" type="ORF">CFIMG_004912RA</name>
</gene>
<reference evidence="2 3" key="2">
    <citation type="journal article" date="2013" name="IMA Fungus">
        <title>IMA Genome-F 1: Ceratocystis fimbriata: Draft nuclear genome sequence for the plant pathogen, Ceratocystis fimbriata.</title>
        <authorList>
            <person name="Wilken P.M."/>
            <person name="Steenkamp E.T."/>
            <person name="Wingfield M.J."/>
            <person name="de Beer Z.W."/>
            <person name="Wingfield B.D."/>
        </authorList>
    </citation>
    <scope>NUCLEOTIDE SEQUENCE [LARGE SCALE GENOMIC DNA]</scope>
    <source>
        <strain evidence="2 3">CBS 114723</strain>
    </source>
</reference>
<evidence type="ECO:0000313" key="3">
    <source>
        <dbReference type="Proteomes" id="UP000222788"/>
    </source>
</evidence>
<sequence>MGLFRGFRGGSSLTDHIHSSQPSTIQPMCNQREQTPVATSTVSAANKAGYWKNMQGPNMWVKLAIPCLTFGRTHQRLIDVENGESGLDSALRREGLTSCIECFGASMFAGWGFYIAKERQRIRHRLGIPGSKLTDFTASCFCPCVVVQEHERTVFEHCVETSITTQPTPALPMTLGDPNNRSSFITIPEAMFSSPRTSDVPQVSIPHLYPGPRHVICQLYESGQSSSEDDYLVQAKADAAAIIGNFELDDTNPKSLARLPMRRAFSATASISTIEEEGSDDTIAVGIPSRDTWPNSRSDNAIGMSKGKSHLQHGQMPLLQRKPHFTSSNSLRRPNSASDGAARASRRTAPSDQEFGQFKLIGRPRNWSPLNRDSDKAARLNFLDDQNRESSNQSDRDREAASGMSLRLHNVRRRWHKHVRAISEPRWSFDEMKDLNKRSGARAATEGNAEHYHSRGSRSASQKIPCDLPLQANSSTSSSNGSLEFSSARGSFGPGVKSFDGGASSAGDGSETGNGLSPSKSQSQRLSYGQRLSHTYHSQNQGHTQSYSDSTSNSHSNSDTPNGSESVIQSRTSSHSRSVSDTPRARSLPDMGMAVEDGTYLRKMRVARFLAH</sequence>
<protein>
    <submittedName>
        <fullName evidence="2">Uncharacterized protein</fullName>
    </submittedName>
</protein>
<dbReference type="Pfam" id="PF04749">
    <property type="entry name" value="PLAC8"/>
    <property type="match status" value="1"/>
</dbReference>
<evidence type="ECO:0000313" key="2">
    <source>
        <dbReference type="EMBL" id="PHH52187.1"/>
    </source>
</evidence>
<dbReference type="InterPro" id="IPR006461">
    <property type="entry name" value="PLAC_motif_containing"/>
</dbReference>
<feature type="compositionally biased region" description="Polar residues" evidence="1">
    <location>
        <begin position="11"/>
        <end position="26"/>
    </location>
</feature>
<feature type="compositionally biased region" description="Polar residues" evidence="1">
    <location>
        <begin position="511"/>
        <end position="545"/>
    </location>
</feature>
<dbReference type="Proteomes" id="UP000222788">
    <property type="component" value="Unassembled WGS sequence"/>
</dbReference>
<dbReference type="OrthoDB" id="1045822at2759"/>
<feature type="compositionally biased region" description="Low complexity" evidence="1">
    <location>
        <begin position="498"/>
        <end position="509"/>
    </location>
</feature>
<keyword evidence="3" id="KW-1185">Reference proteome</keyword>
<name>A0A2C5X1N7_9PEZI</name>
<feature type="compositionally biased region" description="Low complexity" evidence="1">
    <location>
        <begin position="546"/>
        <end position="580"/>
    </location>
</feature>
<feature type="compositionally biased region" description="Polar residues" evidence="1">
    <location>
        <begin position="325"/>
        <end position="335"/>
    </location>
</feature>